<dbReference type="EMBL" id="NAJP01000008">
    <property type="protein sequence ID" value="TKA46490.1"/>
    <property type="molecule type" value="Genomic_DNA"/>
</dbReference>
<feature type="domain" description="IBR" evidence="5">
    <location>
        <begin position="38"/>
        <end position="83"/>
    </location>
</feature>
<evidence type="ECO:0000313" key="7">
    <source>
        <dbReference type="Proteomes" id="UP000310066"/>
    </source>
</evidence>
<dbReference type="SUPFAM" id="SSF57850">
    <property type="entry name" value="RING/U-box"/>
    <property type="match status" value="1"/>
</dbReference>
<evidence type="ECO:0000256" key="3">
    <source>
        <dbReference type="ARBA" id="ARBA00022786"/>
    </source>
</evidence>
<keyword evidence="1" id="KW-0479">Metal-binding</keyword>
<evidence type="ECO:0000259" key="5">
    <source>
        <dbReference type="Pfam" id="PF01485"/>
    </source>
</evidence>
<name>A0A4U0VC07_9PEZI</name>
<evidence type="ECO:0000313" key="6">
    <source>
        <dbReference type="EMBL" id="TKA46490.1"/>
    </source>
</evidence>
<dbReference type="OrthoDB" id="10009520at2759"/>
<proteinExistence type="predicted"/>
<gene>
    <name evidence="6" type="ORF">B0A54_02322</name>
</gene>
<dbReference type="Pfam" id="PF01485">
    <property type="entry name" value="IBR"/>
    <property type="match status" value="1"/>
</dbReference>
<reference evidence="6 7" key="1">
    <citation type="submission" date="2017-03" db="EMBL/GenBank/DDBJ databases">
        <title>Genomes of endolithic fungi from Antarctica.</title>
        <authorList>
            <person name="Coleine C."/>
            <person name="Masonjones S."/>
            <person name="Stajich J.E."/>
        </authorList>
    </citation>
    <scope>NUCLEOTIDE SEQUENCE [LARGE SCALE GENOMIC DNA]</scope>
    <source>
        <strain evidence="6 7">CCFEE 5311</strain>
    </source>
</reference>
<accession>A0A4U0VC07</accession>
<evidence type="ECO:0000256" key="1">
    <source>
        <dbReference type="ARBA" id="ARBA00022723"/>
    </source>
</evidence>
<keyword evidence="4" id="KW-0862">Zinc</keyword>
<organism evidence="6 7">
    <name type="scientific">Friedmanniomyces endolithicus</name>
    <dbReference type="NCBI Taxonomy" id="329885"/>
    <lineage>
        <taxon>Eukaryota</taxon>
        <taxon>Fungi</taxon>
        <taxon>Dikarya</taxon>
        <taxon>Ascomycota</taxon>
        <taxon>Pezizomycotina</taxon>
        <taxon>Dothideomycetes</taxon>
        <taxon>Dothideomycetidae</taxon>
        <taxon>Mycosphaerellales</taxon>
        <taxon>Teratosphaeriaceae</taxon>
        <taxon>Friedmanniomyces</taxon>
    </lineage>
</organism>
<dbReference type="GO" id="GO:0008270">
    <property type="term" value="F:zinc ion binding"/>
    <property type="evidence" value="ECO:0007669"/>
    <property type="project" value="UniProtKB-KW"/>
</dbReference>
<dbReference type="CDD" id="cd20336">
    <property type="entry name" value="Rcat_RBR"/>
    <property type="match status" value="1"/>
</dbReference>
<dbReference type="InterPro" id="IPR002867">
    <property type="entry name" value="IBR_dom"/>
</dbReference>
<evidence type="ECO:0000256" key="4">
    <source>
        <dbReference type="ARBA" id="ARBA00022833"/>
    </source>
</evidence>
<dbReference type="Proteomes" id="UP000310066">
    <property type="component" value="Unassembled WGS sequence"/>
</dbReference>
<sequence>MNLLSQDTRLTQTVIEHDCDPSLEIQAREQAFAGLVRGKNYQDCPTETCQRRIELAAACNRMTCPSCGAHFCYIRGQQADNGTEHCECPSYGHLSDEASQAEEPNEPIAQEADTGAQDAGTCGCMRDESFGLQLECWLWEQAVLGPPGNLWGTAVRALHRPGPVDPVGELEVPERRYRYYLRRVRRWCNRASGRDA</sequence>
<protein>
    <recommendedName>
        <fullName evidence="5">IBR domain-containing protein</fullName>
    </recommendedName>
</protein>
<comment type="caution">
    <text evidence="6">The sequence shown here is derived from an EMBL/GenBank/DDBJ whole genome shotgun (WGS) entry which is preliminary data.</text>
</comment>
<keyword evidence="3" id="KW-0833">Ubl conjugation pathway</keyword>
<dbReference type="AlphaFoldDB" id="A0A4U0VC07"/>
<evidence type="ECO:0000256" key="2">
    <source>
        <dbReference type="ARBA" id="ARBA00022771"/>
    </source>
</evidence>
<keyword evidence="2" id="KW-0863">Zinc-finger</keyword>
<dbReference type="Gene3D" id="1.20.120.1750">
    <property type="match status" value="1"/>
</dbReference>